<dbReference type="AlphaFoldDB" id="A0AAD9JTB4"/>
<evidence type="ECO:0000313" key="2">
    <source>
        <dbReference type="Proteomes" id="UP001208570"/>
    </source>
</evidence>
<dbReference type="EMBL" id="JAODUP010000167">
    <property type="protein sequence ID" value="KAK2158556.1"/>
    <property type="molecule type" value="Genomic_DNA"/>
</dbReference>
<comment type="caution">
    <text evidence="1">The sequence shown here is derived from an EMBL/GenBank/DDBJ whole genome shotgun (WGS) entry which is preliminary data.</text>
</comment>
<evidence type="ECO:0000313" key="1">
    <source>
        <dbReference type="EMBL" id="KAK2158556.1"/>
    </source>
</evidence>
<proteinExistence type="predicted"/>
<reference evidence="1" key="1">
    <citation type="journal article" date="2023" name="Mol. Biol. Evol.">
        <title>Third-Generation Sequencing Reveals the Adaptive Role of the Epigenome in Three Deep-Sea Polychaetes.</title>
        <authorList>
            <person name="Perez M."/>
            <person name="Aroh O."/>
            <person name="Sun Y."/>
            <person name="Lan Y."/>
            <person name="Juniper S.K."/>
            <person name="Young C.R."/>
            <person name="Angers B."/>
            <person name="Qian P.Y."/>
        </authorList>
    </citation>
    <scope>NUCLEOTIDE SEQUENCE</scope>
    <source>
        <strain evidence="1">P08H-3</strain>
    </source>
</reference>
<dbReference type="Proteomes" id="UP001208570">
    <property type="component" value="Unassembled WGS sequence"/>
</dbReference>
<keyword evidence="2" id="KW-1185">Reference proteome</keyword>
<sequence>MSTYEDSCHQREECQVEKLATEEKPPKKTTTPCPTKPKEPVCLNCRQPHSTAYRGCPSTMERVKAAQIRLGITSRPKATPVTTLSHTCNPWTQKMTHVADIIASDYSLRTDFPGLPLMKPVKPVTTPVNPANTPPTNQQKNNVTSAVVAIMAHMSSIWALMTKDKVMI</sequence>
<accession>A0AAD9JTB4</accession>
<organism evidence="1 2">
    <name type="scientific">Paralvinella palmiformis</name>
    <dbReference type="NCBI Taxonomy" id="53620"/>
    <lineage>
        <taxon>Eukaryota</taxon>
        <taxon>Metazoa</taxon>
        <taxon>Spiralia</taxon>
        <taxon>Lophotrochozoa</taxon>
        <taxon>Annelida</taxon>
        <taxon>Polychaeta</taxon>
        <taxon>Sedentaria</taxon>
        <taxon>Canalipalpata</taxon>
        <taxon>Terebellida</taxon>
        <taxon>Terebelliformia</taxon>
        <taxon>Alvinellidae</taxon>
        <taxon>Paralvinella</taxon>
    </lineage>
</organism>
<name>A0AAD9JTB4_9ANNE</name>
<protein>
    <submittedName>
        <fullName evidence="1">Uncharacterized protein</fullName>
    </submittedName>
</protein>
<gene>
    <name evidence="1" type="ORF">LSH36_167g02004</name>
</gene>